<dbReference type="EMBL" id="BLAL01000194">
    <property type="protein sequence ID" value="GES90340.1"/>
    <property type="molecule type" value="Genomic_DNA"/>
</dbReference>
<evidence type="ECO:0000313" key="2">
    <source>
        <dbReference type="EMBL" id="GBB91611.1"/>
    </source>
</evidence>
<reference evidence="3" key="2">
    <citation type="submission" date="2019-10" db="EMBL/GenBank/DDBJ databases">
        <title>Conservation and host-specific expression of non-tandemly repeated heterogenous ribosome RNA gene in arbuscular mycorrhizal fungi.</title>
        <authorList>
            <person name="Maeda T."/>
            <person name="Kobayashi Y."/>
            <person name="Nakagawa T."/>
            <person name="Ezawa T."/>
            <person name="Yamaguchi K."/>
            <person name="Bino T."/>
            <person name="Nishimoto Y."/>
            <person name="Shigenobu S."/>
            <person name="Kawaguchi M."/>
        </authorList>
    </citation>
    <scope>NUCLEOTIDE SEQUENCE</scope>
    <source>
        <strain evidence="3">HR1</strain>
    </source>
</reference>
<keyword evidence="4" id="KW-1185">Reference proteome</keyword>
<sequence>MSQDQLNSVSDDWKKQTKHISFQNGNNAPSLSSNLLNIYSQNYEGEINLSQFPNLRRISFNNNVQVNNFECIDISENMELSKIVLNESSAAFPLRNSNCKLLIKERQLSQVVVFYHKLKYANNTSYWIEKYKLLGKQEVLPYAFVENGKKMEQLEAEIEKLNQSIAEKDQQIESLKKENEQTPTLSQFKELVEIVFSPNTDLDFNSLKKEIKELKLKFYLPYFQKEKDAFTKLITDAKEKAGTHLEKFLGLLLQIQKQIIERQQESDSFAQGQLSAYQIILQEKLEYDELQKLLNEQKKLLALEEQLRFLQSNTEDLSN</sequence>
<feature type="coiled-coil region" evidence="1">
    <location>
        <begin position="144"/>
        <end position="181"/>
    </location>
</feature>
<evidence type="ECO:0000313" key="3">
    <source>
        <dbReference type="EMBL" id="GES90340.1"/>
    </source>
</evidence>
<dbReference type="OrthoDB" id="2374186at2759"/>
<accession>A0A2Z6R3T3</accession>
<gene>
    <name evidence="3" type="ORF">RCL2_001719500</name>
    <name evidence="2" type="ORF">RclHR1_00190024</name>
</gene>
<protein>
    <submittedName>
        <fullName evidence="2">Uncharacterized protein</fullName>
    </submittedName>
</protein>
<dbReference type="AlphaFoldDB" id="A0A2Z6R3T3"/>
<dbReference type="EMBL" id="BEXD01001001">
    <property type="protein sequence ID" value="GBB91611.1"/>
    <property type="molecule type" value="Genomic_DNA"/>
</dbReference>
<organism evidence="2 4">
    <name type="scientific">Rhizophagus clarus</name>
    <dbReference type="NCBI Taxonomy" id="94130"/>
    <lineage>
        <taxon>Eukaryota</taxon>
        <taxon>Fungi</taxon>
        <taxon>Fungi incertae sedis</taxon>
        <taxon>Mucoromycota</taxon>
        <taxon>Glomeromycotina</taxon>
        <taxon>Glomeromycetes</taxon>
        <taxon>Glomerales</taxon>
        <taxon>Glomeraceae</taxon>
        <taxon>Rhizophagus</taxon>
    </lineage>
</organism>
<reference evidence="2 4" key="1">
    <citation type="submission" date="2017-11" db="EMBL/GenBank/DDBJ databases">
        <title>The genome of Rhizophagus clarus HR1 reveals common genetic basis of auxotrophy among arbuscular mycorrhizal fungi.</title>
        <authorList>
            <person name="Kobayashi Y."/>
        </authorList>
    </citation>
    <scope>NUCLEOTIDE SEQUENCE [LARGE SCALE GENOMIC DNA]</scope>
    <source>
        <strain evidence="2 4">HR1</strain>
    </source>
</reference>
<feature type="coiled-coil region" evidence="1">
    <location>
        <begin position="280"/>
        <end position="313"/>
    </location>
</feature>
<name>A0A2Z6R3T3_9GLOM</name>
<dbReference type="Proteomes" id="UP000615446">
    <property type="component" value="Unassembled WGS sequence"/>
</dbReference>
<dbReference type="Proteomes" id="UP000247702">
    <property type="component" value="Unassembled WGS sequence"/>
</dbReference>
<evidence type="ECO:0000313" key="4">
    <source>
        <dbReference type="Proteomes" id="UP000247702"/>
    </source>
</evidence>
<proteinExistence type="predicted"/>
<evidence type="ECO:0000256" key="1">
    <source>
        <dbReference type="SAM" id="Coils"/>
    </source>
</evidence>
<comment type="caution">
    <text evidence="2">The sequence shown here is derived from an EMBL/GenBank/DDBJ whole genome shotgun (WGS) entry which is preliminary data.</text>
</comment>
<keyword evidence="1" id="KW-0175">Coiled coil</keyword>